<dbReference type="Proteomes" id="UP000182360">
    <property type="component" value="Unassembled WGS sequence"/>
</dbReference>
<dbReference type="GO" id="GO:0004222">
    <property type="term" value="F:metalloendopeptidase activity"/>
    <property type="evidence" value="ECO:0007669"/>
    <property type="project" value="InterPro"/>
</dbReference>
<evidence type="ECO:0000256" key="4">
    <source>
        <dbReference type="ARBA" id="ARBA00022670"/>
    </source>
</evidence>
<evidence type="ECO:0000259" key="12">
    <source>
        <dbReference type="PROSITE" id="PS50106"/>
    </source>
</evidence>
<evidence type="ECO:0000256" key="8">
    <source>
        <dbReference type="ARBA" id="ARBA00022989"/>
    </source>
</evidence>
<organism evidence="13 14">
    <name type="scientific">Treponema bryantii</name>
    <dbReference type="NCBI Taxonomy" id="163"/>
    <lineage>
        <taxon>Bacteria</taxon>
        <taxon>Pseudomonadati</taxon>
        <taxon>Spirochaetota</taxon>
        <taxon>Spirochaetia</taxon>
        <taxon>Spirochaetales</taxon>
        <taxon>Treponemataceae</taxon>
        <taxon>Treponema</taxon>
    </lineage>
</organism>
<dbReference type="GO" id="GO:0006508">
    <property type="term" value="P:proteolysis"/>
    <property type="evidence" value="ECO:0007669"/>
    <property type="project" value="UniProtKB-KW"/>
</dbReference>
<evidence type="ECO:0000256" key="3">
    <source>
        <dbReference type="ARBA" id="ARBA00007931"/>
    </source>
</evidence>
<dbReference type="InterPro" id="IPR004387">
    <property type="entry name" value="Pept_M50_Zn"/>
</dbReference>
<feature type="domain" description="PDZ" evidence="12">
    <location>
        <begin position="142"/>
        <end position="168"/>
    </location>
</feature>
<comment type="similarity">
    <text evidence="3">Belongs to the peptidase M50B family.</text>
</comment>
<dbReference type="STRING" id="163.SAMN04487775_102199"/>
<evidence type="ECO:0000256" key="7">
    <source>
        <dbReference type="ARBA" id="ARBA00022833"/>
    </source>
</evidence>
<dbReference type="Pfam" id="PF17820">
    <property type="entry name" value="PDZ_6"/>
    <property type="match status" value="1"/>
</dbReference>
<keyword evidence="14" id="KW-1185">Reference proteome</keyword>
<gene>
    <name evidence="13" type="ORF">SAMN04487977_11182</name>
</gene>
<proteinExistence type="inferred from homology"/>
<dbReference type="InterPro" id="IPR036034">
    <property type="entry name" value="PDZ_sf"/>
</dbReference>
<evidence type="ECO:0000313" key="14">
    <source>
        <dbReference type="Proteomes" id="UP000182360"/>
    </source>
</evidence>
<feature type="transmembrane region" description="Helical" evidence="11">
    <location>
        <begin position="99"/>
        <end position="120"/>
    </location>
</feature>
<evidence type="ECO:0000256" key="1">
    <source>
        <dbReference type="ARBA" id="ARBA00001947"/>
    </source>
</evidence>
<dbReference type="Pfam" id="PF02163">
    <property type="entry name" value="Peptidase_M50"/>
    <property type="match status" value="1"/>
</dbReference>
<evidence type="ECO:0000256" key="6">
    <source>
        <dbReference type="ARBA" id="ARBA00022801"/>
    </source>
</evidence>
<feature type="transmembrane region" description="Helical" evidence="11">
    <location>
        <begin position="288"/>
        <end position="306"/>
    </location>
</feature>
<dbReference type="PANTHER" id="PTHR42837:SF2">
    <property type="entry name" value="MEMBRANE METALLOPROTEASE ARASP2, CHLOROPLASTIC-RELATED"/>
    <property type="match status" value="1"/>
</dbReference>
<evidence type="ECO:0000256" key="11">
    <source>
        <dbReference type="SAM" id="Phobius"/>
    </source>
</evidence>
<keyword evidence="7" id="KW-0862">Zinc</keyword>
<feature type="transmembrane region" description="Helical" evidence="11">
    <location>
        <begin position="312"/>
        <end position="329"/>
    </location>
</feature>
<evidence type="ECO:0000256" key="5">
    <source>
        <dbReference type="ARBA" id="ARBA00022692"/>
    </source>
</evidence>
<dbReference type="GO" id="GO:0016020">
    <property type="term" value="C:membrane"/>
    <property type="evidence" value="ECO:0007669"/>
    <property type="project" value="UniProtKB-SubCell"/>
</dbReference>
<evidence type="ECO:0000313" key="13">
    <source>
        <dbReference type="EMBL" id="SEQ82060.1"/>
    </source>
</evidence>
<dbReference type="RefSeq" id="WP_074645312.1">
    <property type="nucleotide sequence ID" value="NZ_FOFU01000011.1"/>
</dbReference>
<keyword evidence="5 11" id="KW-0812">Transmembrane</keyword>
<dbReference type="InterPro" id="IPR001478">
    <property type="entry name" value="PDZ"/>
</dbReference>
<keyword evidence="6" id="KW-0378">Hydrolase</keyword>
<protein>
    <submittedName>
        <fullName evidence="13">Site-2 protease. Metallo peptidase. MEROPS family M50B</fullName>
    </submittedName>
</protein>
<reference evidence="13 14" key="1">
    <citation type="submission" date="2016-10" db="EMBL/GenBank/DDBJ databases">
        <authorList>
            <person name="de Groot N.N."/>
        </authorList>
    </citation>
    <scope>NUCLEOTIDE SEQUENCE [LARGE SCALE GENOMIC DNA]</scope>
    <source>
        <strain evidence="13 14">B25</strain>
    </source>
</reference>
<feature type="transmembrane region" description="Helical" evidence="11">
    <location>
        <begin position="341"/>
        <end position="365"/>
    </location>
</feature>
<dbReference type="PANTHER" id="PTHR42837">
    <property type="entry name" value="REGULATOR OF SIGMA-E PROTEASE RSEP"/>
    <property type="match status" value="1"/>
</dbReference>
<dbReference type="EMBL" id="FOFU01000011">
    <property type="protein sequence ID" value="SEQ82060.1"/>
    <property type="molecule type" value="Genomic_DNA"/>
</dbReference>
<evidence type="ECO:0000256" key="10">
    <source>
        <dbReference type="ARBA" id="ARBA00023136"/>
    </source>
</evidence>
<dbReference type="CDD" id="cd23081">
    <property type="entry name" value="cpPDZ_EcRseP-like"/>
    <property type="match status" value="1"/>
</dbReference>
<name>A0A1H9J5A6_9SPIR</name>
<evidence type="ECO:0000256" key="2">
    <source>
        <dbReference type="ARBA" id="ARBA00004141"/>
    </source>
</evidence>
<comment type="subcellular location">
    <subcellularLocation>
        <location evidence="2">Membrane</location>
        <topology evidence="2">Multi-pass membrane protein</topology>
    </subcellularLocation>
</comment>
<dbReference type="SUPFAM" id="SSF50156">
    <property type="entry name" value="PDZ domain-like"/>
    <property type="match status" value="1"/>
</dbReference>
<keyword evidence="9" id="KW-0482">Metalloprotease</keyword>
<keyword evidence="10 11" id="KW-0472">Membrane</keyword>
<dbReference type="Gene3D" id="2.30.42.10">
    <property type="match status" value="1"/>
</dbReference>
<keyword evidence="8 11" id="KW-1133">Transmembrane helix</keyword>
<keyword evidence="4 13" id="KW-0645">Protease</keyword>
<accession>A0A1H9J5A6</accession>
<evidence type="ECO:0000256" key="9">
    <source>
        <dbReference type="ARBA" id="ARBA00023049"/>
    </source>
</evidence>
<comment type="cofactor">
    <cofactor evidence="1">
        <name>Zn(2+)</name>
        <dbReference type="ChEBI" id="CHEBI:29105"/>
    </cofactor>
</comment>
<dbReference type="InterPro" id="IPR008915">
    <property type="entry name" value="Peptidase_M50"/>
</dbReference>
<dbReference type="CDD" id="cd06163">
    <property type="entry name" value="S2P-M50_PDZ_RseP-like"/>
    <property type="match status" value="1"/>
</dbReference>
<dbReference type="OrthoDB" id="9782003at2"/>
<dbReference type="InterPro" id="IPR041489">
    <property type="entry name" value="PDZ_6"/>
</dbReference>
<dbReference type="AlphaFoldDB" id="A0A1H9J5A6"/>
<dbReference type="PROSITE" id="PS50106">
    <property type="entry name" value="PDZ"/>
    <property type="match status" value="1"/>
</dbReference>
<sequence length="367" mass="40448">MKWLYGILCLFFLIVFHEFGHFIAAKLFGVKVESFSIGFGPVLLHRTVRGTDYRLSLIPLGGYCGMKGEKDFQKALEEKLPQVGGDADSLYGIHPFKRALIGFAGPFFNFIFAVIACAFINRIGYTYYTYSNKILINDNVTSSAARDAGIISGDQIISINGKTIEDFSDLVEEVSMRPDEDLLIRVLRDGKELELTVHTELDKSTGSGKLGVAADTSDVLEKESPRYGFFGAIGHGFIDAIKTAALTIKSIGILFKGVDMDNAVSGPARVTEMLGSTVKDGFSEGFRVGFVSLMSLMSVISISLFIMNLLPIPILDGGLILIAFIEIIIRRRINPRIQYYVQFIGLAFIALLFIIGVKGDILYFIKK</sequence>